<dbReference type="OrthoDB" id="9785122at2"/>
<dbReference type="AlphaFoldDB" id="A0A2U2XET1"/>
<name>A0A2U2XET1_9FLAO</name>
<feature type="chain" id="PRO_5015396752" description="Toxin-antitoxin system YwqK family antitoxin" evidence="1">
    <location>
        <begin position="24"/>
        <end position="1170"/>
    </location>
</feature>
<keyword evidence="3" id="KW-1185">Reference proteome</keyword>
<dbReference type="Gene3D" id="3.90.930.1">
    <property type="match status" value="2"/>
</dbReference>
<dbReference type="Proteomes" id="UP000245370">
    <property type="component" value="Unassembled WGS sequence"/>
</dbReference>
<evidence type="ECO:0008006" key="4">
    <source>
        <dbReference type="Google" id="ProtNLM"/>
    </source>
</evidence>
<dbReference type="RefSeq" id="WP_109358420.1">
    <property type="nucleotide sequence ID" value="NZ_QFRJ01000002.1"/>
</dbReference>
<reference evidence="2 3" key="1">
    <citation type="submission" date="2018-05" db="EMBL/GenBank/DDBJ databases">
        <title>Brumimicrobium oceani sp. nov., isolated from coastal sediment.</title>
        <authorList>
            <person name="Kou Y."/>
        </authorList>
    </citation>
    <scope>NUCLEOTIDE SEQUENCE [LARGE SCALE GENOMIC DNA]</scope>
    <source>
        <strain evidence="2 3">C305</strain>
    </source>
</reference>
<dbReference type="EMBL" id="QFRJ01000002">
    <property type="protein sequence ID" value="PWH86309.1"/>
    <property type="molecule type" value="Genomic_DNA"/>
</dbReference>
<keyword evidence="1" id="KW-0732">Signal</keyword>
<feature type="signal peptide" evidence="1">
    <location>
        <begin position="1"/>
        <end position="23"/>
    </location>
</feature>
<dbReference type="Pfam" id="PF07661">
    <property type="entry name" value="MORN_2"/>
    <property type="match status" value="4"/>
</dbReference>
<protein>
    <recommendedName>
        <fullName evidence="4">Toxin-antitoxin system YwqK family antitoxin</fullName>
    </recommendedName>
</protein>
<organism evidence="2 3">
    <name type="scientific">Brumimicrobium oceani</name>
    <dbReference type="NCBI Taxonomy" id="2100725"/>
    <lineage>
        <taxon>Bacteria</taxon>
        <taxon>Pseudomonadati</taxon>
        <taxon>Bacteroidota</taxon>
        <taxon>Flavobacteriia</taxon>
        <taxon>Flavobacteriales</taxon>
        <taxon>Crocinitomicaceae</taxon>
        <taxon>Brumimicrobium</taxon>
    </lineage>
</organism>
<reference evidence="2 3" key="2">
    <citation type="submission" date="2018-05" db="EMBL/GenBank/DDBJ databases">
        <authorList>
            <person name="Lanie J.A."/>
            <person name="Ng W.-L."/>
            <person name="Kazmierczak K.M."/>
            <person name="Andrzejewski T.M."/>
            <person name="Davidsen T.M."/>
            <person name="Wayne K.J."/>
            <person name="Tettelin H."/>
            <person name="Glass J.I."/>
            <person name="Rusch D."/>
            <person name="Podicherti R."/>
            <person name="Tsui H.-C.T."/>
            <person name="Winkler M.E."/>
        </authorList>
    </citation>
    <scope>NUCLEOTIDE SEQUENCE [LARGE SCALE GENOMIC DNA]</scope>
    <source>
        <strain evidence="2 3">C305</strain>
    </source>
</reference>
<proteinExistence type="predicted"/>
<dbReference type="InterPro" id="IPR011652">
    <property type="entry name" value="MORN_2"/>
</dbReference>
<sequence>MKIQHKFLLLLLFLLFFSVSSFSQQGKNYQTAFKSSDGTDTLVQEVILGELFNKEIWIIRNEVKDTLEISEVKKGKLHGEQKLFFIDGELKLIANYKKGLLSGKVDFFELRTGQLSRTDYYKALPKKDFSVLQRMTTYQHNNTNIREEYKYKNGLKNGKYTIYHINGEIREKGTFQNDLYIGNKIVFHKNGKTRSDENFIIIDNPKYISAIQTQKDEFGESKPEEIVHIPKKLSVLDGNVKYYHYDGNISSDLNYVKGQKHGICKEYHQDKNSTLKSEVEYKDGLPHGSYIHYSANGHKEREGIFYGEIQLGDTIYKNVYEGEILTYYNGILFRKEHWENFMKNGVQETYSQHNGKLNKREHLKDNLKSGIQERFDSEGLKNYEAHFEIVEVDGKKVSQKTGIETYWDKGKIRSTTTWIDGKKEGKTMTYYANGQIEKEMYFKNGELDGLYKSYYENGQLKEDYMYHRVYSSRKHIGWNKTYDESGKLTRIFHADGNDRNSIGLNYENGKLKELSVTDALNLKISLDHKLKSIHWLRHSRPTFGFNLFTNQLLRRIHFIADKHYTNTANFTSNGELNQVFTSTGQPIDEENINTIAKKIAAQYNPEWNNEELITKGFRDGIHQWNYKNGSPFFKIEFNDSLPNGTWVSYNPIDGDTLSHAEYKNGLPIGKWVEKTVDGVIKSRKSYFQNHQIKESYSYANEGLLREVRKYDSLGKEHYFADYYENGNLKNMREPELSNSITMWDNGDTSYFNFLYTIGDSIKIERQFYKGNILKLQRKNNFTTGFGEVKTFYENGQLKTSHELKDNKSHGLYQNKDENGRLLNTGYFKEGKRNGEWIKYDENGEAEISLFENGEIIIDKSTEDPNSCRCYDKSLKSGKIGYAGSLSRLEEYENIKDFIPKTIIPIDSFNYENIFYVGLQTDNNRSAGFTSMKLLMFREFAFHYPAANQLKFNLNPCKTEGYISNIEGNFNYNYYNKKTVHAYLGTKTIAIGLQQNPMVNLNNEPYTIQFETKGMDFDEKDIKSIQFIDEDSTCYPLGIINNFMNIEISKAELDIHPSRGKYADVPLLSNQSQQFYGFNITEAKVDFDYINGEDSVQIKANANRIVAGANYVAGKLEVEGKSENANEFTPKNSKTTISTEELRRFLEQKGFYRVKTEIKDGLLLIEFYTEK</sequence>
<comment type="caution">
    <text evidence="2">The sequence shown here is derived from an EMBL/GenBank/DDBJ whole genome shotgun (WGS) entry which is preliminary data.</text>
</comment>
<evidence type="ECO:0000313" key="3">
    <source>
        <dbReference type="Proteomes" id="UP000245370"/>
    </source>
</evidence>
<evidence type="ECO:0000256" key="1">
    <source>
        <dbReference type="SAM" id="SignalP"/>
    </source>
</evidence>
<dbReference type="PANTHER" id="PTHR33706:SF1">
    <property type="entry name" value="TPR REPEAT PROTEIN"/>
    <property type="match status" value="1"/>
</dbReference>
<dbReference type="SUPFAM" id="SSF82185">
    <property type="entry name" value="Histone H3 K4-specific methyltransferase SET7/9 N-terminal domain"/>
    <property type="match status" value="5"/>
</dbReference>
<dbReference type="PANTHER" id="PTHR33706">
    <property type="entry name" value="MORN VARIANT REPEAT PROTEIN"/>
    <property type="match status" value="1"/>
</dbReference>
<accession>A0A2U2XET1</accession>
<evidence type="ECO:0000313" key="2">
    <source>
        <dbReference type="EMBL" id="PWH86309.1"/>
    </source>
</evidence>
<gene>
    <name evidence="2" type="ORF">DIT68_03465</name>
</gene>
<dbReference type="Gene3D" id="2.20.110.10">
    <property type="entry name" value="Histone H3 K4-specific methyltransferase SET7/9 N-terminal domain"/>
    <property type="match status" value="3"/>
</dbReference>